<dbReference type="InterPro" id="IPR011527">
    <property type="entry name" value="ABC1_TM_dom"/>
</dbReference>
<evidence type="ECO:0000256" key="6">
    <source>
        <dbReference type="ARBA" id="ARBA00023136"/>
    </source>
</evidence>
<dbReference type="InterPro" id="IPR003439">
    <property type="entry name" value="ABC_transporter-like_ATP-bd"/>
</dbReference>
<keyword evidence="2 7" id="KW-0812">Transmembrane</keyword>
<dbReference type="PANTHER" id="PTHR43394">
    <property type="entry name" value="ATP-DEPENDENT PERMEASE MDL1, MITOCHONDRIAL"/>
    <property type="match status" value="1"/>
</dbReference>
<gene>
    <name evidence="10" type="ORF">HMPREF9193_00413</name>
</gene>
<feature type="domain" description="ABC transporter" evidence="8">
    <location>
        <begin position="351"/>
        <end position="560"/>
    </location>
</feature>
<evidence type="ECO:0000259" key="8">
    <source>
        <dbReference type="PROSITE" id="PS50893"/>
    </source>
</evidence>
<name>A0ABN0P0Q3_TRELE</name>
<dbReference type="InterPro" id="IPR017871">
    <property type="entry name" value="ABC_transporter-like_CS"/>
</dbReference>
<evidence type="ECO:0000256" key="3">
    <source>
        <dbReference type="ARBA" id="ARBA00022741"/>
    </source>
</evidence>
<dbReference type="PROSITE" id="PS00211">
    <property type="entry name" value="ABC_TRANSPORTER_1"/>
    <property type="match status" value="1"/>
</dbReference>
<proteinExistence type="predicted"/>
<dbReference type="InterPro" id="IPR027417">
    <property type="entry name" value="P-loop_NTPase"/>
</dbReference>
<dbReference type="InterPro" id="IPR003593">
    <property type="entry name" value="AAA+_ATPase"/>
</dbReference>
<keyword evidence="5 7" id="KW-1133">Transmembrane helix</keyword>
<sequence length="560" mass="60924">MSGNSQQTLQTKKRNGFAVMARLIVLIRTLIPVMLLAITFGSIGHLCAIFLTVASSSAITGIALQKTAALPLRLLAYALIGAAVLRGVFHYAEQYCNHFIAFKLLAVIRHRIFAKLRELCPAKLDGKDKGNLITIITTDIELLEVFYAHTISPVAIAVIVCACMTVFIWHGSAAAGITALCAYISVGIVIPLINAKLGKSKGLQFRNALGSLSAFVLDSLRGLDETIQYDCGTQRISELKTQSTELTYMQKKLSVFEGYQRAITNIVILGFDIAVLSIMLFAFIGGKTGFENVIVTTVALMSSFGPAVALSNLSNNLMQTLASGERVLSLLEEEPIVEEITNGENVSVKDVEVSHIDFSYAKEAILKDFSLKINDQQILGIHGPSGCGKSTLLKLLMRFWDVQKGNISISGKNIRTINTAALRSIQSYVTQETVLFRDTIANNIAIGKPGATREQIIEAAKKASLHDFIITLPKQYDTPVGESGSTLSGGERQRIGLARAFLHDAPLMLLDEPTSNLDVLNEGIILKSLKEKSKNKTVVIVSHRMSTLNIAHTVFNMVKE</sequence>
<dbReference type="SMART" id="SM00382">
    <property type="entry name" value="AAA"/>
    <property type="match status" value="1"/>
</dbReference>
<evidence type="ECO:0000313" key="10">
    <source>
        <dbReference type="EMBL" id="ERJ94058.1"/>
    </source>
</evidence>
<feature type="transmembrane region" description="Helical" evidence="7">
    <location>
        <begin position="145"/>
        <end position="169"/>
    </location>
</feature>
<dbReference type="Gene3D" id="1.20.1560.10">
    <property type="entry name" value="ABC transporter type 1, transmembrane domain"/>
    <property type="match status" value="1"/>
</dbReference>
<evidence type="ECO:0000256" key="1">
    <source>
        <dbReference type="ARBA" id="ARBA00004651"/>
    </source>
</evidence>
<dbReference type="Pfam" id="PF00664">
    <property type="entry name" value="ABC_membrane"/>
    <property type="match status" value="1"/>
</dbReference>
<dbReference type="PROSITE" id="PS50893">
    <property type="entry name" value="ABC_TRANSPORTER_2"/>
    <property type="match status" value="1"/>
</dbReference>
<keyword evidence="4 10" id="KW-0067">ATP-binding</keyword>
<comment type="caution">
    <text evidence="10">The sequence shown here is derived from an EMBL/GenBank/DDBJ whole genome shotgun (WGS) entry which is preliminary data.</text>
</comment>
<dbReference type="GO" id="GO:0005524">
    <property type="term" value="F:ATP binding"/>
    <property type="evidence" value="ECO:0007669"/>
    <property type="project" value="UniProtKB-KW"/>
</dbReference>
<accession>A0ABN0P0Q3</accession>
<evidence type="ECO:0000256" key="4">
    <source>
        <dbReference type="ARBA" id="ARBA00022840"/>
    </source>
</evidence>
<evidence type="ECO:0000259" key="9">
    <source>
        <dbReference type="PROSITE" id="PS50929"/>
    </source>
</evidence>
<dbReference type="RefSeq" id="WP_021686814.1">
    <property type="nucleotide sequence ID" value="NZ_KI260561.1"/>
</dbReference>
<evidence type="ECO:0000313" key="11">
    <source>
        <dbReference type="Proteomes" id="UP000016649"/>
    </source>
</evidence>
<feature type="transmembrane region" description="Helical" evidence="7">
    <location>
        <begin position="74"/>
        <end position="92"/>
    </location>
</feature>
<comment type="subcellular location">
    <subcellularLocation>
        <location evidence="1">Cell membrane</location>
        <topology evidence="1">Multi-pass membrane protein</topology>
    </subcellularLocation>
</comment>
<dbReference type="SUPFAM" id="SSF52540">
    <property type="entry name" value="P-loop containing nucleoside triphosphate hydrolases"/>
    <property type="match status" value="1"/>
</dbReference>
<reference evidence="10 11" key="1">
    <citation type="submission" date="2013-08" db="EMBL/GenBank/DDBJ databases">
        <authorList>
            <person name="Weinstock G."/>
            <person name="Sodergren E."/>
            <person name="Wylie T."/>
            <person name="Fulton L."/>
            <person name="Fulton R."/>
            <person name="Fronick C."/>
            <person name="O'Laughlin M."/>
            <person name="Godfrey J."/>
            <person name="Miner T."/>
            <person name="Herter B."/>
            <person name="Appelbaum E."/>
            <person name="Cordes M."/>
            <person name="Lek S."/>
            <person name="Wollam A."/>
            <person name="Pepin K.H."/>
            <person name="Palsikar V.B."/>
            <person name="Mitreva M."/>
            <person name="Wilson R.K."/>
        </authorList>
    </citation>
    <scope>NUCLEOTIDE SEQUENCE [LARGE SCALE GENOMIC DNA]</scope>
    <source>
        <strain evidence="10 11">ATCC 700332</strain>
    </source>
</reference>
<keyword evidence="6 7" id="KW-0472">Membrane</keyword>
<evidence type="ECO:0000256" key="5">
    <source>
        <dbReference type="ARBA" id="ARBA00022989"/>
    </source>
</evidence>
<dbReference type="Proteomes" id="UP000016649">
    <property type="component" value="Unassembled WGS sequence"/>
</dbReference>
<protein>
    <submittedName>
        <fullName evidence="10">ABC transporter, ATP-binding protein</fullName>
    </submittedName>
</protein>
<organism evidence="10 11">
    <name type="scientific">Treponema lecithinolyticum ATCC 700332</name>
    <dbReference type="NCBI Taxonomy" id="1321815"/>
    <lineage>
        <taxon>Bacteria</taxon>
        <taxon>Pseudomonadati</taxon>
        <taxon>Spirochaetota</taxon>
        <taxon>Spirochaetia</taxon>
        <taxon>Spirochaetales</taxon>
        <taxon>Treponemataceae</taxon>
        <taxon>Treponema</taxon>
    </lineage>
</organism>
<dbReference type="EMBL" id="AWVH01000006">
    <property type="protein sequence ID" value="ERJ94058.1"/>
    <property type="molecule type" value="Genomic_DNA"/>
</dbReference>
<evidence type="ECO:0000256" key="7">
    <source>
        <dbReference type="SAM" id="Phobius"/>
    </source>
</evidence>
<dbReference type="InterPro" id="IPR036640">
    <property type="entry name" value="ABC1_TM_sf"/>
</dbReference>
<dbReference type="InterPro" id="IPR039421">
    <property type="entry name" value="Type_1_exporter"/>
</dbReference>
<keyword evidence="3" id="KW-0547">Nucleotide-binding</keyword>
<dbReference type="Pfam" id="PF00005">
    <property type="entry name" value="ABC_tran"/>
    <property type="match status" value="1"/>
</dbReference>
<feature type="transmembrane region" description="Helical" evidence="7">
    <location>
        <begin position="262"/>
        <end position="284"/>
    </location>
</feature>
<dbReference type="PANTHER" id="PTHR43394:SF1">
    <property type="entry name" value="ATP-BINDING CASSETTE SUB-FAMILY B MEMBER 10, MITOCHONDRIAL"/>
    <property type="match status" value="1"/>
</dbReference>
<dbReference type="SUPFAM" id="SSF90123">
    <property type="entry name" value="ABC transporter transmembrane region"/>
    <property type="match status" value="1"/>
</dbReference>
<evidence type="ECO:0000256" key="2">
    <source>
        <dbReference type="ARBA" id="ARBA00022692"/>
    </source>
</evidence>
<feature type="transmembrane region" description="Helical" evidence="7">
    <location>
        <begin position="175"/>
        <end position="193"/>
    </location>
</feature>
<dbReference type="PROSITE" id="PS50929">
    <property type="entry name" value="ABC_TM1F"/>
    <property type="match status" value="1"/>
</dbReference>
<feature type="domain" description="ABC transmembrane type-1" evidence="9">
    <location>
        <begin position="35"/>
        <end position="319"/>
    </location>
</feature>
<dbReference type="Gene3D" id="3.40.50.300">
    <property type="entry name" value="P-loop containing nucleotide triphosphate hydrolases"/>
    <property type="match status" value="1"/>
</dbReference>
<keyword evidence="11" id="KW-1185">Reference proteome</keyword>